<evidence type="ECO:0000313" key="3">
    <source>
        <dbReference type="Proteomes" id="UP000053577"/>
    </source>
</evidence>
<dbReference type="InterPro" id="IPR018768">
    <property type="entry name" value="DUF2344"/>
</dbReference>
<comment type="caution">
    <text evidence="2">The sequence shown here is derived from an EMBL/GenBank/DDBJ whole genome shotgun (WGS) entry which is preliminary data.</text>
</comment>
<dbReference type="Pfam" id="PF10105">
    <property type="entry name" value="DUF2344"/>
    <property type="match status" value="1"/>
</dbReference>
<sequence length="214" mass="24465">MQRLRVRYQRGENLKFISHLDIIRLWQRVFYRAGVELAYSEGFNPHPRMALASPLPVGYTSRAEFMDLYTSAAVSPHYFEDLINRHLPEGVKILQSCVVPPEHDSLQALVRQAEYLVSVNTSMSLAECHKAVDDFMAKDSFLWQLQRQDKVKEYDLRAQTAELEVVSLDEGVLSLRMLLQCDSKGAGRPEQLTKALGISEFPLSVERIRLVLEA</sequence>
<dbReference type="RefSeq" id="WP_058292458.1">
    <property type="nucleotide sequence ID" value="NZ_JGYD01000018.1"/>
</dbReference>
<dbReference type="AlphaFoldDB" id="A0A0V8M2D1"/>
<accession>A0A0V8M2D1</accession>
<reference evidence="2 3" key="1">
    <citation type="journal article" date="2015" name="Sci. Rep.">
        <title>A comparative genomics and reductive dehalogenase gene transcription study of two chloroethene-respiring bacteria, Dehalococcoides mccartyi strains MB and 11a.</title>
        <authorList>
            <person name="Low A."/>
            <person name="Shen Z."/>
            <person name="Cheng D."/>
            <person name="Rogers M.J."/>
            <person name="Lee P.K."/>
            <person name="He J."/>
        </authorList>
    </citation>
    <scope>NUCLEOTIDE SEQUENCE [LARGE SCALE GENOMIC DNA]</scope>
    <source>
        <strain evidence="2 3">MB</strain>
    </source>
</reference>
<name>A0A0V8M2D1_9CHLR</name>
<dbReference type="OrthoDB" id="9780488at2"/>
<protein>
    <recommendedName>
        <fullName evidence="1">DUF2344 domain-containing protein</fullName>
    </recommendedName>
</protein>
<dbReference type="NCBIfam" id="TIGR03936">
    <property type="entry name" value="sam_1_link_chp"/>
    <property type="match status" value="1"/>
</dbReference>
<dbReference type="EMBL" id="JGYD01000018">
    <property type="protein sequence ID" value="KSV17935.1"/>
    <property type="molecule type" value="Genomic_DNA"/>
</dbReference>
<evidence type="ECO:0000313" key="2">
    <source>
        <dbReference type="EMBL" id="KSV17935.1"/>
    </source>
</evidence>
<organism evidence="2 3">
    <name type="scientific">Dehalococcoides mccartyi</name>
    <dbReference type="NCBI Taxonomy" id="61435"/>
    <lineage>
        <taxon>Bacteria</taxon>
        <taxon>Bacillati</taxon>
        <taxon>Chloroflexota</taxon>
        <taxon>Dehalococcoidia</taxon>
        <taxon>Dehalococcoidales</taxon>
        <taxon>Dehalococcoidaceae</taxon>
        <taxon>Dehalococcoides</taxon>
    </lineage>
</organism>
<proteinExistence type="predicted"/>
<dbReference type="PATRIC" id="fig|61435.5.peg.914"/>
<evidence type="ECO:0000259" key="1">
    <source>
        <dbReference type="Pfam" id="PF10105"/>
    </source>
</evidence>
<gene>
    <name evidence="2" type="ORF">DA01_04640</name>
</gene>
<dbReference type="Proteomes" id="UP000053577">
    <property type="component" value="Unassembled WGS sequence"/>
</dbReference>
<feature type="domain" description="DUF2344" evidence="1">
    <location>
        <begin position="3"/>
        <end position="189"/>
    </location>
</feature>